<accession>A0A1B1B827</accession>
<proteinExistence type="predicted"/>
<dbReference type="Gene3D" id="3.90.1150.10">
    <property type="entry name" value="Aspartate Aminotransferase, domain 1"/>
    <property type="match status" value="1"/>
</dbReference>
<dbReference type="PANTHER" id="PTHR43799">
    <property type="entry name" value="AMINOTRANSFERASE, PUTATIVE-RELATED"/>
    <property type="match status" value="1"/>
</dbReference>
<organism evidence="1 3">
    <name type="scientific">Streptomyces griseochromogenes</name>
    <dbReference type="NCBI Taxonomy" id="68214"/>
    <lineage>
        <taxon>Bacteria</taxon>
        <taxon>Bacillati</taxon>
        <taxon>Actinomycetota</taxon>
        <taxon>Actinomycetes</taxon>
        <taxon>Kitasatosporales</taxon>
        <taxon>Streptomycetaceae</taxon>
        <taxon>Streptomyces</taxon>
    </lineage>
</organism>
<keyword evidence="4" id="KW-1185">Reference proteome</keyword>
<dbReference type="AlphaFoldDB" id="A0A1B1B827"/>
<dbReference type="InterPro" id="IPR024551">
    <property type="entry name" value="AspAT_Ic"/>
</dbReference>
<dbReference type="Proteomes" id="UP000092659">
    <property type="component" value="Chromosome"/>
</dbReference>
<evidence type="ECO:0000313" key="1">
    <source>
        <dbReference type="EMBL" id="ANP54943.1"/>
    </source>
</evidence>
<keyword evidence="1" id="KW-0808">Transferase</keyword>
<dbReference type="InterPro" id="IPR015424">
    <property type="entry name" value="PyrdxlP-dep_Trfase"/>
</dbReference>
<dbReference type="InterPro" id="IPR015422">
    <property type="entry name" value="PyrdxlP-dep_Trfase_small"/>
</dbReference>
<reference evidence="1 3" key="1">
    <citation type="submission" date="2016-06" db="EMBL/GenBank/DDBJ databases">
        <title>Complete genome sequence of Streptomyces griseochromogenes ATCC 14511, the Blasticidin S producer.</title>
        <authorList>
            <person name="Wu L."/>
        </authorList>
    </citation>
    <scope>NUCLEOTIDE SEQUENCE [LARGE SCALE GENOMIC DNA]</scope>
    <source>
        <strain evidence="1 3">ATCC 14511</strain>
    </source>
</reference>
<dbReference type="PANTHER" id="PTHR43799:SF1">
    <property type="entry name" value="ASPARTATE AMINOTRANSFERASE"/>
    <property type="match status" value="1"/>
</dbReference>
<evidence type="ECO:0000313" key="4">
    <source>
        <dbReference type="Proteomes" id="UP001519309"/>
    </source>
</evidence>
<dbReference type="Pfam" id="PF12897">
    <property type="entry name" value="Asp_aminotransf"/>
    <property type="match status" value="1"/>
</dbReference>
<reference evidence="2 4" key="2">
    <citation type="submission" date="2021-03" db="EMBL/GenBank/DDBJ databases">
        <title>Genomic Encyclopedia of Type Strains, Phase IV (KMG-IV): sequencing the most valuable type-strain genomes for metagenomic binning, comparative biology and taxonomic classification.</title>
        <authorList>
            <person name="Goeker M."/>
        </authorList>
    </citation>
    <scope>NUCLEOTIDE SEQUENCE [LARGE SCALE GENOMIC DNA]</scope>
    <source>
        <strain evidence="2 4">DSM 40499</strain>
    </source>
</reference>
<dbReference type="RefSeq" id="WP_067314315.1">
    <property type="nucleotide sequence ID" value="NZ_CP016279.1"/>
</dbReference>
<dbReference type="InterPro" id="IPR015421">
    <property type="entry name" value="PyrdxlP-dep_Trfase_major"/>
</dbReference>
<evidence type="ECO:0000313" key="2">
    <source>
        <dbReference type="EMBL" id="MBP2050670.1"/>
    </source>
</evidence>
<dbReference type="GO" id="GO:0004069">
    <property type="term" value="F:L-aspartate:2-oxoglutarate aminotransferase activity"/>
    <property type="evidence" value="ECO:0007669"/>
    <property type="project" value="InterPro"/>
</dbReference>
<protein>
    <submittedName>
        <fullName evidence="1">Aminotransferase</fullName>
    </submittedName>
    <submittedName>
        <fullName evidence="2">DNA-binding transcriptional MocR family regulator</fullName>
    </submittedName>
</protein>
<dbReference type="CDD" id="cd00609">
    <property type="entry name" value="AAT_like"/>
    <property type="match status" value="1"/>
</dbReference>
<dbReference type="OrthoDB" id="199743at2"/>
<dbReference type="EMBL" id="CP016279">
    <property type="protein sequence ID" value="ANP54943.1"/>
    <property type="molecule type" value="Genomic_DNA"/>
</dbReference>
<gene>
    <name evidence="1" type="ORF">AVL59_39940</name>
    <name evidence="2" type="ORF">J2Z21_003609</name>
</gene>
<dbReference type="GO" id="GO:0003677">
    <property type="term" value="F:DNA binding"/>
    <property type="evidence" value="ECO:0007669"/>
    <property type="project" value="UniProtKB-KW"/>
</dbReference>
<dbReference type="KEGG" id="sgs:AVL59_39940"/>
<dbReference type="Gene3D" id="3.40.640.10">
    <property type="entry name" value="Type I PLP-dependent aspartate aminotransferase-like (Major domain)"/>
    <property type="match status" value="1"/>
</dbReference>
<sequence length="422" mass="45447">MTIELSPDALAGLLEQARKEYQNLAGCGLSLDLTRGKPAPEQLDLSNALFSLPGERYTSADGTDLRNYGGLQGLPELREIFAEALQVPVGQLLAAGNSSLELMHDCVVHALLSGVPGVESRWVDQDRIAFLCPVPGYDRHFGICERFGIEMIQVPMTAEGPDMDVVERLVAEDPAIKGIWCVPKYSNPTGITYSDATVARLASMSTAAPDFRIFWDNAYAVHHLTDTSVEIADLLAACAEAGHPDRTFVFGSTSKITLAGAGVAFFGSSPANVEWLLSKSAKRSIGPDKINQLRHAILLQDTDGLRTHMERHRALLQPKFDAVARILEAELGGSGLAGWTSPEGGYFVTLEVPEGCAKEVVRRAAEAGIVLTPAGATHPYGDDPRDAVIRIAPSYPGLDELEQAIKGLAVCVRLVGYERQSR</sequence>
<dbReference type="SUPFAM" id="SSF53383">
    <property type="entry name" value="PLP-dependent transferases"/>
    <property type="match status" value="1"/>
</dbReference>
<name>A0A1B1B827_9ACTN</name>
<dbReference type="EMBL" id="JAGGLP010000006">
    <property type="protein sequence ID" value="MBP2050670.1"/>
    <property type="molecule type" value="Genomic_DNA"/>
</dbReference>
<dbReference type="Proteomes" id="UP001519309">
    <property type="component" value="Unassembled WGS sequence"/>
</dbReference>
<evidence type="ECO:0000313" key="3">
    <source>
        <dbReference type="Proteomes" id="UP000092659"/>
    </source>
</evidence>
<keyword evidence="1" id="KW-0032">Aminotransferase</keyword>
<keyword evidence="2" id="KW-0238">DNA-binding</keyword>